<gene>
    <name evidence="1" type="ORF">C7B82_16740</name>
</gene>
<accession>A0A2T1E3G4</accession>
<sequence length="102" mass="10865">MNAQLVDSLVQVILALPAEEQAVLSKKLAEAQVSTTPLSQSNYGETGEQILQPLIAAGRIIPPAQHPEIPLLSEAGLKVMVSNIQISGKPLSEAAIEERGEW</sequence>
<reference evidence="1 2" key="2">
    <citation type="submission" date="2018-03" db="EMBL/GenBank/DDBJ databases">
        <title>The ancient ancestry and fast evolution of plastids.</title>
        <authorList>
            <person name="Moore K.R."/>
            <person name="Magnabosco C."/>
            <person name="Momper L."/>
            <person name="Gold D.A."/>
            <person name="Bosak T."/>
            <person name="Fournier G.P."/>
        </authorList>
    </citation>
    <scope>NUCLEOTIDE SEQUENCE [LARGE SCALE GENOMIC DNA]</scope>
    <source>
        <strain evidence="1 2">ULC18</strain>
    </source>
</reference>
<evidence type="ECO:0000313" key="1">
    <source>
        <dbReference type="EMBL" id="PSB27293.1"/>
    </source>
</evidence>
<dbReference type="AlphaFoldDB" id="A0A2T1E3G4"/>
<evidence type="ECO:0000313" key="2">
    <source>
        <dbReference type="Proteomes" id="UP000239576"/>
    </source>
</evidence>
<dbReference type="Proteomes" id="UP000239576">
    <property type="component" value="Unassembled WGS sequence"/>
</dbReference>
<comment type="caution">
    <text evidence="1">The sequence shown here is derived from an EMBL/GenBank/DDBJ whole genome shotgun (WGS) entry which is preliminary data.</text>
</comment>
<dbReference type="EMBL" id="PVWK01000096">
    <property type="protein sequence ID" value="PSB27293.1"/>
    <property type="molecule type" value="Genomic_DNA"/>
</dbReference>
<organism evidence="1 2">
    <name type="scientific">Stenomitos frigidus ULC18</name>
    <dbReference type="NCBI Taxonomy" id="2107698"/>
    <lineage>
        <taxon>Bacteria</taxon>
        <taxon>Bacillati</taxon>
        <taxon>Cyanobacteriota</taxon>
        <taxon>Cyanophyceae</taxon>
        <taxon>Leptolyngbyales</taxon>
        <taxon>Leptolyngbyaceae</taxon>
        <taxon>Stenomitos</taxon>
    </lineage>
</organism>
<dbReference type="OrthoDB" id="427442at2"/>
<proteinExistence type="predicted"/>
<reference evidence="2" key="1">
    <citation type="submission" date="2018-02" db="EMBL/GenBank/DDBJ databases">
        <authorList>
            <person name="Moore K."/>
            <person name="Momper L."/>
        </authorList>
    </citation>
    <scope>NUCLEOTIDE SEQUENCE [LARGE SCALE GENOMIC DNA]</scope>
    <source>
        <strain evidence="2">ULC18</strain>
    </source>
</reference>
<protein>
    <submittedName>
        <fullName evidence="1">Uncharacterized protein</fullName>
    </submittedName>
</protein>
<keyword evidence="2" id="KW-1185">Reference proteome</keyword>
<dbReference type="RefSeq" id="WP_106257433.1">
    <property type="nucleotide sequence ID" value="NZ_CAWNSW010000095.1"/>
</dbReference>
<name>A0A2T1E3G4_9CYAN</name>